<dbReference type="Pfam" id="PF14907">
    <property type="entry name" value="NTP_transf_5"/>
    <property type="match status" value="1"/>
</dbReference>
<keyword evidence="2" id="KW-1185">Reference proteome</keyword>
<organism evidence="1 2">
    <name type="scientific">Pelagicoccus enzymogenes</name>
    <dbReference type="NCBI Taxonomy" id="2773457"/>
    <lineage>
        <taxon>Bacteria</taxon>
        <taxon>Pseudomonadati</taxon>
        <taxon>Verrucomicrobiota</taxon>
        <taxon>Opitutia</taxon>
        <taxon>Puniceicoccales</taxon>
        <taxon>Pelagicoccaceae</taxon>
        <taxon>Pelagicoccus</taxon>
    </lineage>
</organism>
<dbReference type="SUPFAM" id="SSF81301">
    <property type="entry name" value="Nucleotidyltransferase"/>
    <property type="match status" value="1"/>
</dbReference>
<protein>
    <submittedName>
        <fullName evidence="1">Nucleotidyltransferase</fullName>
    </submittedName>
</protein>
<dbReference type="InterPro" id="IPR039498">
    <property type="entry name" value="NTP_transf_5"/>
</dbReference>
<dbReference type="EMBL" id="JACYFG010000038">
    <property type="protein sequence ID" value="MBD5780950.1"/>
    <property type="molecule type" value="Genomic_DNA"/>
</dbReference>
<dbReference type="Gene3D" id="3.30.460.40">
    <property type="match status" value="1"/>
</dbReference>
<sequence>MELYREFFSIIEKLNEHGLDYSVVGGIALAFHDTPRFTRDIDILAKPADLEKYEGIFQKLGYHKTSEPWSFGSTQLTMHRFGKKSEEDEEELVVIDLLIGHESRHHEIIDASIIDDSPAGKVRLAQREDLIWMKKLRGSKQDEADIENLESKND</sequence>
<dbReference type="AlphaFoldDB" id="A0A927FC17"/>
<proteinExistence type="predicted"/>
<reference evidence="1" key="1">
    <citation type="submission" date="2020-09" db="EMBL/GenBank/DDBJ databases">
        <title>Pelagicoccus enzymogenes sp. nov. with an EPS production, isolated from marine sediment.</title>
        <authorList>
            <person name="Feng X."/>
        </authorList>
    </citation>
    <scope>NUCLEOTIDE SEQUENCE</scope>
    <source>
        <strain evidence="1">NFK12</strain>
    </source>
</reference>
<dbReference type="InterPro" id="IPR043519">
    <property type="entry name" value="NT_sf"/>
</dbReference>
<evidence type="ECO:0000313" key="1">
    <source>
        <dbReference type="EMBL" id="MBD5780950.1"/>
    </source>
</evidence>
<accession>A0A927FC17</accession>
<gene>
    <name evidence="1" type="ORF">IEN85_15730</name>
</gene>
<dbReference type="RefSeq" id="WP_191618056.1">
    <property type="nucleotide sequence ID" value="NZ_JACYFG010000038.1"/>
</dbReference>
<dbReference type="Proteomes" id="UP000622317">
    <property type="component" value="Unassembled WGS sequence"/>
</dbReference>
<comment type="caution">
    <text evidence="1">The sequence shown here is derived from an EMBL/GenBank/DDBJ whole genome shotgun (WGS) entry which is preliminary data.</text>
</comment>
<name>A0A927FC17_9BACT</name>
<evidence type="ECO:0000313" key="2">
    <source>
        <dbReference type="Proteomes" id="UP000622317"/>
    </source>
</evidence>